<evidence type="ECO:0000313" key="2">
    <source>
        <dbReference type="EMBL" id="MCX2819409.1"/>
    </source>
</evidence>
<proteinExistence type="predicted"/>
<dbReference type="EMBL" id="RKLV01000008">
    <property type="protein sequence ID" value="MCX2819409.1"/>
    <property type="molecule type" value="Genomic_DNA"/>
</dbReference>
<organism evidence="2 3">
    <name type="scientific">Halorutilus salinus</name>
    <dbReference type="NCBI Taxonomy" id="2487751"/>
    <lineage>
        <taxon>Archaea</taxon>
        <taxon>Methanobacteriati</taxon>
        <taxon>Methanobacteriota</taxon>
        <taxon>Stenosarchaea group</taxon>
        <taxon>Halobacteria</taxon>
        <taxon>Halorutilales</taxon>
        <taxon>Halorutilaceae</taxon>
        <taxon>Halorutilus</taxon>
    </lineage>
</organism>
<dbReference type="AlphaFoldDB" id="A0A9Q4GGR0"/>
<dbReference type="InterPro" id="IPR041049">
    <property type="entry name" value="DUF5615"/>
</dbReference>
<dbReference type="Pfam" id="PF18480">
    <property type="entry name" value="DUF5615"/>
    <property type="match status" value="1"/>
</dbReference>
<comment type="caution">
    <text evidence="2">The sequence shown here is derived from an EMBL/GenBank/DDBJ whole genome shotgun (WGS) entry which is preliminary data.</text>
</comment>
<keyword evidence="3" id="KW-1185">Reference proteome</keyword>
<name>A0A9Q4GGR0_9EURY</name>
<accession>A0A9Q4GGR0</accession>
<dbReference type="Proteomes" id="UP001149411">
    <property type="component" value="Unassembled WGS sequence"/>
</dbReference>
<gene>
    <name evidence="2" type="ORF">EGH25_08605</name>
</gene>
<evidence type="ECO:0000259" key="1">
    <source>
        <dbReference type="Pfam" id="PF18480"/>
    </source>
</evidence>
<dbReference type="RefSeq" id="WP_266087637.1">
    <property type="nucleotide sequence ID" value="NZ_RKLV01000008.1"/>
</dbReference>
<evidence type="ECO:0000313" key="3">
    <source>
        <dbReference type="Proteomes" id="UP001149411"/>
    </source>
</evidence>
<protein>
    <submittedName>
        <fullName evidence="2">DUF5615 family PIN-like protein</fullName>
    </submittedName>
</protein>
<sequence length="108" mass="12326">MTYRVVCDENLEPQVVRYLGKQGHEAVYVPDVLEKGVSDAEIARYARGNSYAVLTNDTDFLDDDRFPELKVLYYGSLQDSAYEIAEAVDEAGEYFPEHESLPQVLWLD</sequence>
<feature type="domain" description="DUF5615" evidence="1">
    <location>
        <begin position="4"/>
        <end position="94"/>
    </location>
</feature>
<reference evidence="2" key="1">
    <citation type="submission" date="2022-09" db="EMBL/GenBank/DDBJ databases">
        <title>Haloadaptaus new haloarchaeum isolated from saline soil.</title>
        <authorList>
            <person name="Duran-Viseras A."/>
            <person name="Sanchez-Porro C."/>
            <person name="Ventosa A."/>
        </authorList>
    </citation>
    <scope>NUCLEOTIDE SEQUENCE</scope>
    <source>
        <strain evidence="2">F3-133</strain>
    </source>
</reference>